<evidence type="ECO:0000256" key="1">
    <source>
        <dbReference type="SAM" id="MobiDB-lite"/>
    </source>
</evidence>
<organism evidence="2 3">
    <name type="scientific">Paenibacillus algicola</name>
    <dbReference type="NCBI Taxonomy" id="2565926"/>
    <lineage>
        <taxon>Bacteria</taxon>
        <taxon>Bacillati</taxon>
        <taxon>Bacillota</taxon>
        <taxon>Bacilli</taxon>
        <taxon>Bacillales</taxon>
        <taxon>Paenibacillaceae</taxon>
        <taxon>Paenibacillus</taxon>
    </lineage>
</organism>
<dbReference type="AlphaFoldDB" id="A0A4P8XRY5"/>
<gene>
    <name evidence="2" type="ORF">E6C60_2607</name>
</gene>
<name>A0A4P8XRY5_9BACL</name>
<keyword evidence="3" id="KW-1185">Reference proteome</keyword>
<evidence type="ECO:0000313" key="2">
    <source>
        <dbReference type="EMBL" id="QCT03319.1"/>
    </source>
</evidence>
<dbReference type="OrthoDB" id="2666740at2"/>
<evidence type="ECO:0000313" key="3">
    <source>
        <dbReference type="Proteomes" id="UP000300879"/>
    </source>
</evidence>
<reference evidence="2 3" key="1">
    <citation type="submission" date="2019-05" db="EMBL/GenBank/DDBJ databases">
        <authorList>
            <person name="Chen C."/>
        </authorList>
    </citation>
    <scope>NUCLEOTIDE SEQUENCE [LARGE SCALE GENOMIC DNA]</scope>
    <source>
        <strain evidence="2 3">HB172198</strain>
    </source>
</reference>
<proteinExistence type="predicted"/>
<dbReference type="EMBL" id="CP040396">
    <property type="protein sequence ID" value="QCT03319.1"/>
    <property type="molecule type" value="Genomic_DNA"/>
</dbReference>
<feature type="region of interest" description="Disordered" evidence="1">
    <location>
        <begin position="43"/>
        <end position="67"/>
    </location>
</feature>
<sequence length="141" mass="15490">MNLVPIQITLQAANAADVQQLVHDLAGTLSGMAAYRIPEETVVSTVEKPKSRQQKSDKKEPEGKPIDVEAIEKELEQEATADQNSDEIPTVVELRAKAQEIGKDAKKKPAIKALLDKYDSPNISEVPEGKRIAFMAELEKL</sequence>
<feature type="compositionally biased region" description="Basic and acidic residues" evidence="1">
    <location>
        <begin position="47"/>
        <end position="67"/>
    </location>
</feature>
<accession>A0A4P8XRY5</accession>
<dbReference type="Proteomes" id="UP000300879">
    <property type="component" value="Chromosome"/>
</dbReference>
<dbReference type="KEGG" id="palo:E6C60_2607"/>
<protein>
    <submittedName>
        <fullName evidence="2">Uncharacterized protein</fullName>
    </submittedName>
</protein>
<dbReference type="RefSeq" id="WP_138226210.1">
    <property type="nucleotide sequence ID" value="NZ_CP040396.1"/>
</dbReference>